<sequence length="77" mass="8445">MRRPRAVVEFQKPGLISSVLALGITYEVTYVNPVVYMVGRFGSTIGLGLPINQEAVTVLSDEALNGTIRVKFKFQST</sequence>
<dbReference type="EMBL" id="CAJVCH010081366">
    <property type="protein sequence ID" value="CAG7721650.1"/>
    <property type="molecule type" value="Genomic_DNA"/>
</dbReference>
<comment type="caution">
    <text evidence="1">The sequence shown here is derived from an EMBL/GenBank/DDBJ whole genome shotgun (WGS) entry which is preliminary data.</text>
</comment>
<protein>
    <submittedName>
        <fullName evidence="1">Uncharacterized protein</fullName>
    </submittedName>
</protein>
<keyword evidence="2" id="KW-1185">Reference proteome</keyword>
<reference evidence="1" key="1">
    <citation type="submission" date="2021-06" db="EMBL/GenBank/DDBJ databases">
        <authorList>
            <person name="Hodson N. C."/>
            <person name="Mongue J. A."/>
            <person name="Jaron S. K."/>
        </authorList>
    </citation>
    <scope>NUCLEOTIDE SEQUENCE</scope>
</reference>
<proteinExistence type="predicted"/>
<evidence type="ECO:0000313" key="1">
    <source>
        <dbReference type="EMBL" id="CAG7721650.1"/>
    </source>
</evidence>
<evidence type="ECO:0000313" key="2">
    <source>
        <dbReference type="Proteomes" id="UP000708208"/>
    </source>
</evidence>
<name>A0A8J2P143_9HEXA</name>
<dbReference type="AlphaFoldDB" id="A0A8J2P143"/>
<dbReference type="Proteomes" id="UP000708208">
    <property type="component" value="Unassembled WGS sequence"/>
</dbReference>
<gene>
    <name evidence="1" type="ORF">AFUS01_LOCUS10848</name>
</gene>
<organism evidence="1 2">
    <name type="scientific">Allacma fusca</name>
    <dbReference type="NCBI Taxonomy" id="39272"/>
    <lineage>
        <taxon>Eukaryota</taxon>
        <taxon>Metazoa</taxon>
        <taxon>Ecdysozoa</taxon>
        <taxon>Arthropoda</taxon>
        <taxon>Hexapoda</taxon>
        <taxon>Collembola</taxon>
        <taxon>Symphypleona</taxon>
        <taxon>Sminthuridae</taxon>
        <taxon>Allacma</taxon>
    </lineage>
</organism>
<accession>A0A8J2P143</accession>